<feature type="domain" description="ABC transmembrane type-1" evidence="8">
    <location>
        <begin position="67"/>
        <end position="257"/>
    </location>
</feature>
<protein>
    <submittedName>
        <fullName evidence="9">Binding-protein-dependent transport systems inner membrane component</fullName>
    </submittedName>
</protein>
<keyword evidence="5 7" id="KW-1133">Transmembrane helix</keyword>
<evidence type="ECO:0000256" key="4">
    <source>
        <dbReference type="ARBA" id="ARBA00022692"/>
    </source>
</evidence>
<name>H7EJM1_9SPIR</name>
<dbReference type="PROSITE" id="PS50928">
    <property type="entry name" value="ABC_TM1"/>
    <property type="match status" value="1"/>
</dbReference>
<dbReference type="Pfam" id="PF00528">
    <property type="entry name" value="BPD_transp_1"/>
    <property type="match status" value="1"/>
</dbReference>
<keyword evidence="3" id="KW-1003">Cell membrane</keyword>
<comment type="subcellular location">
    <subcellularLocation>
        <location evidence="1 7">Cell membrane</location>
        <topology evidence="1 7">Multi-pass membrane protein</topology>
    </subcellularLocation>
</comment>
<dbReference type="OrthoDB" id="9783218at2"/>
<dbReference type="RefSeq" id="WP_002703370.1">
    <property type="nucleotide sequence ID" value="NZ_AGRW01000041.1"/>
</dbReference>
<keyword evidence="10" id="KW-1185">Reference proteome</keyword>
<dbReference type="InterPro" id="IPR050366">
    <property type="entry name" value="BP-dependent_transpt_permease"/>
</dbReference>
<evidence type="ECO:0000256" key="2">
    <source>
        <dbReference type="ARBA" id="ARBA00022448"/>
    </source>
</evidence>
<comment type="similarity">
    <text evidence="7">Belongs to the binding-protein-dependent transport system permease family.</text>
</comment>
<dbReference type="GO" id="GO:0055085">
    <property type="term" value="P:transmembrane transport"/>
    <property type="evidence" value="ECO:0007669"/>
    <property type="project" value="InterPro"/>
</dbReference>
<evidence type="ECO:0000313" key="9">
    <source>
        <dbReference type="EMBL" id="EIC02259.1"/>
    </source>
</evidence>
<keyword evidence="6 7" id="KW-0472">Membrane</keyword>
<evidence type="ECO:0000256" key="1">
    <source>
        <dbReference type="ARBA" id="ARBA00004651"/>
    </source>
</evidence>
<proteinExistence type="inferred from homology"/>
<organism evidence="9 10">
    <name type="scientific">Treponema saccharophilum DSM 2985</name>
    <dbReference type="NCBI Taxonomy" id="907348"/>
    <lineage>
        <taxon>Bacteria</taxon>
        <taxon>Pseudomonadati</taxon>
        <taxon>Spirochaetota</taxon>
        <taxon>Spirochaetia</taxon>
        <taxon>Spirochaetales</taxon>
        <taxon>Treponemataceae</taxon>
        <taxon>Treponema</taxon>
    </lineage>
</organism>
<evidence type="ECO:0000259" key="8">
    <source>
        <dbReference type="PROSITE" id="PS50928"/>
    </source>
</evidence>
<dbReference type="Gene3D" id="1.10.3720.10">
    <property type="entry name" value="MetI-like"/>
    <property type="match status" value="1"/>
</dbReference>
<dbReference type="PATRIC" id="fig|907348.3.peg.981"/>
<keyword evidence="2 7" id="KW-0813">Transport</keyword>
<dbReference type="Proteomes" id="UP000003571">
    <property type="component" value="Unassembled WGS sequence"/>
</dbReference>
<comment type="caution">
    <text evidence="9">The sequence shown here is derived from an EMBL/GenBank/DDBJ whole genome shotgun (WGS) entry which is preliminary data.</text>
</comment>
<sequence>MNIRTKTRIAITAALSVVFLLYLSGILLPKSLYAVDLAHKNSLPSPAHLFGTDWLGRDMFFRTLKGLHISITIGMFASCVSSVIALVLGTAAAVFGRKADYAVLFLVDLFQGVPHLIFLIFIALLAGRNFTGIMIAVAATHWPPLTRVIRAEIISLKNRQYILVARRLGVSHLMVAVRHLLPHIAPQFIINMILLFPHAILHEAGLTFLGMGIPPEQPAIGVILSESMRYITSGCWWLSVFPGISLLMIVLLFDQIGKNLQKMMQPETAQE</sequence>
<dbReference type="eggNOG" id="COG1173">
    <property type="taxonomic scope" value="Bacteria"/>
</dbReference>
<dbReference type="AlphaFoldDB" id="H7EJM1"/>
<evidence type="ECO:0000256" key="6">
    <source>
        <dbReference type="ARBA" id="ARBA00023136"/>
    </source>
</evidence>
<evidence type="ECO:0000313" key="10">
    <source>
        <dbReference type="Proteomes" id="UP000003571"/>
    </source>
</evidence>
<feature type="transmembrane region" description="Helical" evidence="7">
    <location>
        <begin position="230"/>
        <end position="253"/>
    </location>
</feature>
<evidence type="ECO:0000256" key="5">
    <source>
        <dbReference type="ARBA" id="ARBA00022989"/>
    </source>
</evidence>
<feature type="transmembrane region" description="Helical" evidence="7">
    <location>
        <begin position="130"/>
        <end position="149"/>
    </location>
</feature>
<feature type="transmembrane region" description="Helical" evidence="7">
    <location>
        <begin position="188"/>
        <end position="210"/>
    </location>
</feature>
<accession>H7EJM1</accession>
<feature type="transmembrane region" description="Helical" evidence="7">
    <location>
        <begin position="67"/>
        <end position="95"/>
    </location>
</feature>
<keyword evidence="4 7" id="KW-0812">Transmembrane</keyword>
<dbReference type="InterPro" id="IPR035906">
    <property type="entry name" value="MetI-like_sf"/>
</dbReference>
<dbReference type="EMBL" id="AGRW01000041">
    <property type="protein sequence ID" value="EIC02259.1"/>
    <property type="molecule type" value="Genomic_DNA"/>
</dbReference>
<dbReference type="GO" id="GO:0005886">
    <property type="term" value="C:plasma membrane"/>
    <property type="evidence" value="ECO:0007669"/>
    <property type="project" value="UniProtKB-SubCell"/>
</dbReference>
<gene>
    <name evidence="9" type="ORF">TresaDRAFT_1523</name>
</gene>
<feature type="transmembrane region" description="Helical" evidence="7">
    <location>
        <begin position="102"/>
        <end position="124"/>
    </location>
</feature>
<dbReference type="STRING" id="907348.TresaDRAFT_1523"/>
<evidence type="ECO:0000256" key="3">
    <source>
        <dbReference type="ARBA" id="ARBA00022475"/>
    </source>
</evidence>
<dbReference type="SUPFAM" id="SSF161098">
    <property type="entry name" value="MetI-like"/>
    <property type="match status" value="1"/>
</dbReference>
<dbReference type="InterPro" id="IPR000515">
    <property type="entry name" value="MetI-like"/>
</dbReference>
<reference evidence="9 10" key="1">
    <citation type="submission" date="2011-09" db="EMBL/GenBank/DDBJ databases">
        <title>The draft genome of Treponema saccharophilum DSM 2985.</title>
        <authorList>
            <consortium name="US DOE Joint Genome Institute (JGI-PGF)"/>
            <person name="Lucas S."/>
            <person name="Copeland A."/>
            <person name="Lapidus A."/>
            <person name="Glavina del Rio T."/>
            <person name="Dalin E."/>
            <person name="Tice H."/>
            <person name="Bruce D."/>
            <person name="Goodwin L."/>
            <person name="Pitluck S."/>
            <person name="Peters L."/>
            <person name="Kyrpides N."/>
            <person name="Mavromatis K."/>
            <person name="Ivanova N."/>
            <person name="Markowitz V."/>
            <person name="Cheng J.-F."/>
            <person name="Hugenholtz P."/>
            <person name="Woyke T."/>
            <person name="Wu D."/>
            <person name="Gronow S."/>
            <person name="Wellnitz S."/>
            <person name="Brambilla E."/>
            <person name="Klenk H.-P."/>
            <person name="Eisen J.A."/>
        </authorList>
    </citation>
    <scope>NUCLEOTIDE SEQUENCE [LARGE SCALE GENOMIC DNA]</scope>
    <source>
        <strain evidence="9 10">DSM 2985</strain>
    </source>
</reference>
<dbReference type="CDD" id="cd06261">
    <property type="entry name" value="TM_PBP2"/>
    <property type="match status" value="1"/>
</dbReference>
<dbReference type="PANTHER" id="PTHR43386:SF23">
    <property type="entry name" value="ABC TRANSPORTER"/>
    <property type="match status" value="1"/>
</dbReference>
<dbReference type="PANTHER" id="PTHR43386">
    <property type="entry name" value="OLIGOPEPTIDE TRANSPORT SYSTEM PERMEASE PROTEIN APPC"/>
    <property type="match status" value="1"/>
</dbReference>
<evidence type="ECO:0000256" key="7">
    <source>
        <dbReference type="RuleBase" id="RU363032"/>
    </source>
</evidence>